<comment type="caution">
    <text evidence="1">The sequence shown here is derived from an EMBL/GenBank/DDBJ whole genome shotgun (WGS) entry which is preliminary data.</text>
</comment>
<accession>X1I461</accession>
<gene>
    <name evidence="1" type="ORF">S03H2_62384</name>
</gene>
<reference evidence="1" key="1">
    <citation type="journal article" date="2014" name="Front. Microbiol.">
        <title>High frequency of phylogenetically diverse reductive dehalogenase-homologous genes in deep subseafloor sedimentary metagenomes.</title>
        <authorList>
            <person name="Kawai M."/>
            <person name="Futagami T."/>
            <person name="Toyoda A."/>
            <person name="Takaki Y."/>
            <person name="Nishi S."/>
            <person name="Hori S."/>
            <person name="Arai W."/>
            <person name="Tsubouchi T."/>
            <person name="Morono Y."/>
            <person name="Uchiyama I."/>
            <person name="Ito T."/>
            <person name="Fujiyama A."/>
            <person name="Inagaki F."/>
            <person name="Takami H."/>
        </authorList>
    </citation>
    <scope>NUCLEOTIDE SEQUENCE</scope>
    <source>
        <strain evidence="1">Expedition CK06-06</strain>
    </source>
</reference>
<protein>
    <submittedName>
        <fullName evidence="1">Uncharacterized protein</fullName>
    </submittedName>
</protein>
<feature type="non-terminal residue" evidence="1">
    <location>
        <position position="38"/>
    </location>
</feature>
<dbReference type="AlphaFoldDB" id="X1I461"/>
<dbReference type="EMBL" id="BARU01040345">
    <property type="protein sequence ID" value="GAH77196.1"/>
    <property type="molecule type" value="Genomic_DNA"/>
</dbReference>
<sequence>MDFDVSDYLVEELTELQNDIVNDATFILKDNIVGDLKS</sequence>
<evidence type="ECO:0000313" key="1">
    <source>
        <dbReference type="EMBL" id="GAH77196.1"/>
    </source>
</evidence>
<name>X1I461_9ZZZZ</name>
<proteinExistence type="predicted"/>
<organism evidence="1">
    <name type="scientific">marine sediment metagenome</name>
    <dbReference type="NCBI Taxonomy" id="412755"/>
    <lineage>
        <taxon>unclassified sequences</taxon>
        <taxon>metagenomes</taxon>
        <taxon>ecological metagenomes</taxon>
    </lineage>
</organism>